<keyword evidence="3" id="KW-1185">Reference proteome</keyword>
<keyword evidence="1" id="KW-0472">Membrane</keyword>
<evidence type="ECO:0000313" key="3">
    <source>
        <dbReference type="Proteomes" id="UP000230002"/>
    </source>
</evidence>
<dbReference type="AlphaFoldDB" id="A0A2G8S8P6"/>
<name>A0A2G8S8P6_9APHY</name>
<feature type="transmembrane region" description="Helical" evidence="1">
    <location>
        <begin position="39"/>
        <end position="62"/>
    </location>
</feature>
<dbReference type="EMBL" id="AYKW01000017">
    <property type="protein sequence ID" value="PIL29898.1"/>
    <property type="molecule type" value="Genomic_DNA"/>
</dbReference>
<accession>A0A2G8S8P6</accession>
<keyword evidence="1" id="KW-1133">Transmembrane helix</keyword>
<evidence type="ECO:0000256" key="1">
    <source>
        <dbReference type="SAM" id="Phobius"/>
    </source>
</evidence>
<protein>
    <submittedName>
        <fullName evidence="2">Uncharacterized protein</fullName>
    </submittedName>
</protein>
<reference evidence="2 3" key="1">
    <citation type="journal article" date="2015" name="Sci. Rep.">
        <title>Chromosome-level genome map provides insights into diverse defense mechanisms in the medicinal fungus Ganoderma sinense.</title>
        <authorList>
            <person name="Zhu Y."/>
            <person name="Xu J."/>
            <person name="Sun C."/>
            <person name="Zhou S."/>
            <person name="Xu H."/>
            <person name="Nelson D.R."/>
            <person name="Qian J."/>
            <person name="Song J."/>
            <person name="Luo H."/>
            <person name="Xiang L."/>
            <person name="Li Y."/>
            <person name="Xu Z."/>
            <person name="Ji A."/>
            <person name="Wang L."/>
            <person name="Lu S."/>
            <person name="Hayward A."/>
            <person name="Sun W."/>
            <person name="Li X."/>
            <person name="Schwartz D.C."/>
            <person name="Wang Y."/>
            <person name="Chen S."/>
        </authorList>
    </citation>
    <scope>NUCLEOTIDE SEQUENCE [LARGE SCALE GENOMIC DNA]</scope>
    <source>
        <strain evidence="2 3">ZZ0214-1</strain>
    </source>
</reference>
<keyword evidence="1" id="KW-0812">Transmembrane</keyword>
<gene>
    <name evidence="2" type="ORF">GSI_07808</name>
</gene>
<sequence length="119" mass="13326">MPFYICSVAVRQTLSITCLPQQLQHILVLPDLCDPQRHAAFGISSAVPTAAVLLSMLLLLLATVQYPDQMLSDVHTPHGREPPKGLWYRYMRRGSASSQYSPTLSAWWKCFRHASAGWA</sequence>
<dbReference type="Proteomes" id="UP000230002">
    <property type="component" value="Unassembled WGS sequence"/>
</dbReference>
<organism evidence="2 3">
    <name type="scientific">Ganoderma sinense ZZ0214-1</name>
    <dbReference type="NCBI Taxonomy" id="1077348"/>
    <lineage>
        <taxon>Eukaryota</taxon>
        <taxon>Fungi</taxon>
        <taxon>Dikarya</taxon>
        <taxon>Basidiomycota</taxon>
        <taxon>Agaricomycotina</taxon>
        <taxon>Agaricomycetes</taxon>
        <taxon>Polyporales</taxon>
        <taxon>Polyporaceae</taxon>
        <taxon>Ganoderma</taxon>
    </lineage>
</organism>
<evidence type="ECO:0000313" key="2">
    <source>
        <dbReference type="EMBL" id="PIL29898.1"/>
    </source>
</evidence>
<proteinExistence type="predicted"/>
<comment type="caution">
    <text evidence="2">The sequence shown here is derived from an EMBL/GenBank/DDBJ whole genome shotgun (WGS) entry which is preliminary data.</text>
</comment>